<accession>A0ACD5YSG7</accession>
<name>A0ACD5YSG7_AVESA</name>
<proteinExistence type="predicted"/>
<organism evidence="1 2">
    <name type="scientific">Avena sativa</name>
    <name type="common">Oat</name>
    <dbReference type="NCBI Taxonomy" id="4498"/>
    <lineage>
        <taxon>Eukaryota</taxon>
        <taxon>Viridiplantae</taxon>
        <taxon>Streptophyta</taxon>
        <taxon>Embryophyta</taxon>
        <taxon>Tracheophyta</taxon>
        <taxon>Spermatophyta</taxon>
        <taxon>Magnoliopsida</taxon>
        <taxon>Liliopsida</taxon>
        <taxon>Poales</taxon>
        <taxon>Poaceae</taxon>
        <taxon>BOP clade</taxon>
        <taxon>Pooideae</taxon>
        <taxon>Poodae</taxon>
        <taxon>Poeae</taxon>
        <taxon>Poeae Chloroplast Group 1 (Aveneae type)</taxon>
        <taxon>Aveninae</taxon>
        <taxon>Avena</taxon>
    </lineage>
</organism>
<dbReference type="EnsemblPlants" id="AVESA.00010b.r2.6AG1016090.1">
    <property type="protein sequence ID" value="AVESA.00010b.r2.6AG1016090.1.CDS"/>
    <property type="gene ID" value="AVESA.00010b.r2.6AG1016090"/>
</dbReference>
<evidence type="ECO:0000313" key="1">
    <source>
        <dbReference type="EnsemblPlants" id="AVESA.00010b.r2.6AG1016090.1.CDS"/>
    </source>
</evidence>
<keyword evidence="2" id="KW-1185">Reference proteome</keyword>
<evidence type="ECO:0000313" key="2">
    <source>
        <dbReference type="Proteomes" id="UP001732700"/>
    </source>
</evidence>
<reference evidence="1" key="2">
    <citation type="submission" date="2025-09" db="UniProtKB">
        <authorList>
            <consortium name="EnsemblPlants"/>
        </authorList>
    </citation>
    <scope>IDENTIFICATION</scope>
</reference>
<reference evidence="1" key="1">
    <citation type="submission" date="2021-05" db="EMBL/GenBank/DDBJ databases">
        <authorList>
            <person name="Scholz U."/>
            <person name="Mascher M."/>
            <person name="Fiebig A."/>
        </authorList>
    </citation>
    <scope>NUCLEOTIDE SEQUENCE [LARGE SCALE GENOMIC DNA]</scope>
</reference>
<protein>
    <submittedName>
        <fullName evidence="1">Uncharacterized protein</fullName>
    </submittedName>
</protein>
<dbReference type="Proteomes" id="UP001732700">
    <property type="component" value="Chromosome 6A"/>
</dbReference>
<sequence>MRVFLLVVVLLSYTSVFICVVGKSGNSRLLEKNETTRQHKTFLSSWRHKIRAGLEDEENRISHVAMYHTKPGTYYSYGTQAKIGIWGSPNQRHLQESGTSILVTSDELLNFSAIEAGFHVYPNLYNDSNVHFFVHWTKDNYKSTGCVNLICKGFVPASGAVLVPGQAVSPTSTYGGEQRYVSLRLNMDPKSGDWLLYRNDNVDKPALLGHFPNDLIPKLSVSAPLVAWCGFTSYPYGEPGPPMGSGHFPDEDETKGSTIEYIKIFDKTGYAREPLIINDVTPVLDKSDCYRVSDMYYRFVFFYGGPSGCTG</sequence>